<dbReference type="VEuPathDB" id="TriTrypDB:ECC02_006385"/>
<dbReference type="PROSITE" id="PS50297">
    <property type="entry name" value="ANK_REP_REGION"/>
    <property type="match status" value="2"/>
</dbReference>
<evidence type="ECO:0000313" key="2">
    <source>
        <dbReference type="EMBL" id="PWU90000.1"/>
    </source>
</evidence>
<evidence type="ECO:0000313" key="3">
    <source>
        <dbReference type="Proteomes" id="UP000246121"/>
    </source>
</evidence>
<dbReference type="VEuPathDB" id="TriTrypDB:TcBrA4_0098190"/>
<dbReference type="PROSITE" id="PS50088">
    <property type="entry name" value="ANK_REPEAT"/>
    <property type="match status" value="2"/>
</dbReference>
<organism evidence="2 3">
    <name type="scientific">Trypanosoma cruzi</name>
    <dbReference type="NCBI Taxonomy" id="5693"/>
    <lineage>
        <taxon>Eukaryota</taxon>
        <taxon>Discoba</taxon>
        <taxon>Euglenozoa</taxon>
        <taxon>Kinetoplastea</taxon>
        <taxon>Metakinetoplastina</taxon>
        <taxon>Trypanosomatida</taxon>
        <taxon>Trypanosomatidae</taxon>
        <taxon>Trypanosoma</taxon>
        <taxon>Schizotrypanum</taxon>
    </lineage>
</organism>
<dbReference type="VEuPathDB" id="TriTrypDB:C4B63_54g17"/>
<dbReference type="VEuPathDB" id="TriTrypDB:BCY84_19595"/>
<dbReference type="Proteomes" id="UP000246121">
    <property type="component" value="Unassembled WGS sequence"/>
</dbReference>
<comment type="caution">
    <text evidence="2">The sequence shown here is derived from an EMBL/GenBank/DDBJ whole genome shotgun (WGS) entry which is preliminary data.</text>
</comment>
<dbReference type="VEuPathDB" id="TriTrypDB:TcCL_ESM01147"/>
<dbReference type="PANTHER" id="PTHR24183">
    <property type="entry name" value="FIBRONECTIN TYPE 3 AND ANKYRIN REPEAT DOMAINS PROTEIN 1"/>
    <property type="match status" value="1"/>
</dbReference>
<name>A0A2V2V0X1_TRYCR</name>
<reference evidence="2 3" key="1">
    <citation type="journal article" date="2018" name="Microb. Genom.">
        <title>Expanding an expanded genome: long-read sequencing of Trypanosoma cruzi.</title>
        <authorList>
            <person name="Berna L."/>
            <person name="Rodriguez M."/>
            <person name="Chiribao M.L."/>
            <person name="Parodi-Talice A."/>
            <person name="Pita S."/>
            <person name="Rijo G."/>
            <person name="Alvarez-Valin F."/>
            <person name="Robello C."/>
        </authorList>
    </citation>
    <scope>NUCLEOTIDE SEQUENCE [LARGE SCALE GENOMIC DNA]</scope>
    <source>
        <strain evidence="2 3">Dm28c</strain>
    </source>
</reference>
<dbReference type="InterPro" id="IPR036770">
    <property type="entry name" value="Ankyrin_rpt-contain_sf"/>
</dbReference>
<feature type="repeat" description="ANK" evidence="1">
    <location>
        <begin position="220"/>
        <end position="246"/>
    </location>
</feature>
<dbReference type="Pfam" id="PF13637">
    <property type="entry name" value="Ank_4"/>
    <property type="match status" value="1"/>
</dbReference>
<feature type="repeat" description="ANK" evidence="1">
    <location>
        <begin position="187"/>
        <end position="219"/>
    </location>
</feature>
<keyword evidence="1" id="KW-0040">ANK repeat</keyword>
<dbReference type="VEuPathDB" id="TriTrypDB:TcCLB.503453.90"/>
<dbReference type="SMART" id="SM00248">
    <property type="entry name" value="ANK"/>
    <property type="match status" value="3"/>
</dbReference>
<dbReference type="VEuPathDB" id="TriTrypDB:Tc_MARK_3821"/>
<dbReference type="GO" id="GO:0005634">
    <property type="term" value="C:nucleus"/>
    <property type="evidence" value="ECO:0007669"/>
    <property type="project" value="TreeGrafter"/>
</dbReference>
<dbReference type="SUPFAM" id="SSF48403">
    <property type="entry name" value="Ankyrin repeat"/>
    <property type="match status" value="1"/>
</dbReference>
<dbReference type="PANTHER" id="PTHR24183:SF1">
    <property type="entry name" value="FIBRONECTIN TYPE 3 AND ANKYRIN REPEAT DOMAINS PROTEIN 1"/>
    <property type="match status" value="1"/>
</dbReference>
<dbReference type="VEuPathDB" id="TriTrypDB:TCSYLVIO_005076"/>
<dbReference type="VEuPathDB" id="TriTrypDB:TcCLB.506959.74"/>
<proteinExistence type="predicted"/>
<gene>
    <name evidence="2" type="ORF">C4B63_54g17</name>
</gene>
<dbReference type="InterPro" id="IPR002110">
    <property type="entry name" value="Ankyrin_rpt"/>
</dbReference>
<evidence type="ECO:0000256" key="1">
    <source>
        <dbReference type="PROSITE-ProRule" id="PRU00023"/>
    </source>
</evidence>
<accession>A0A2V2V0X1</accession>
<dbReference type="VEuPathDB" id="TriTrypDB:TcG_03836"/>
<dbReference type="VEuPathDB" id="TriTrypDB:C3747_70g136"/>
<dbReference type="AlphaFoldDB" id="A0A2V2V0X1"/>
<dbReference type="VEuPathDB" id="TriTrypDB:TCDM_03698"/>
<dbReference type="EMBL" id="PRFA01000054">
    <property type="protein sequence ID" value="PWU90000.1"/>
    <property type="molecule type" value="Genomic_DNA"/>
</dbReference>
<sequence length="342" mass="37052">MPRSHKMSPTEEMRGACDGKVSEWGGVEMEQNCMFSLADYDYPDRHLLRSFCTAPAIPWSAFSPIRGNITLPNEISAKDITESLAKLSGSNCNRSSGAGGNNNNTNAAGAQNSIAEPVKSIAKFFEELCPELCGKKKDSMNRGATYLLLAVVTGSVEIARRCLELGADPNNMCFLSDPDVAVNQMQHGYSPMFIAVIAGRLDVISLLREFGGSINVYDRWGRTPLHAALAIGNAEVVEWLLSEGVSRCIGSCVTMLPENTKYPGLAPPIPALQNRPKPCSNPAEADLCHCRLKGPKGYCGCVDDMFLRWSYDRLQASWLSGMDLSALSAKYASGTRPPSCGR</sequence>
<dbReference type="Gene3D" id="1.25.40.20">
    <property type="entry name" value="Ankyrin repeat-containing domain"/>
    <property type="match status" value="1"/>
</dbReference>
<protein>
    <submittedName>
        <fullName evidence="2">Uncharacterized protein</fullName>
    </submittedName>
</protein>